<dbReference type="Proteomes" id="UP000324800">
    <property type="component" value="Unassembled WGS sequence"/>
</dbReference>
<comment type="caution">
    <text evidence="1">The sequence shown here is derived from an EMBL/GenBank/DDBJ whole genome shotgun (WGS) entry which is preliminary data.</text>
</comment>
<gene>
    <name evidence="1" type="ORF">EZS28_025248</name>
</gene>
<proteinExistence type="predicted"/>
<protein>
    <submittedName>
        <fullName evidence="1">Uncharacterized protein</fullName>
    </submittedName>
</protein>
<accession>A0A5J4V9N8</accession>
<name>A0A5J4V9N8_9EUKA</name>
<sequence length="198" mass="22786">MQPQILFPRNKQLEAYRGQYAAVCIDSAKINHKKLTIAVLISIFRKIPPILFYCFPGSADRVSFLKFGADISQLLRDYAIKWIGTCTDNLSHQIESFNLNYKNNVAHHIEAELKPIGVPCSAHTLVLRYVSEILQKGLFHVFDMGLRSLKSKIEKNCKQIAAKLRRCITKRWFVEADIIRVIKENEIEIRKKGGTIRE</sequence>
<dbReference type="EMBL" id="SNRW01008624">
    <property type="protein sequence ID" value="KAA6379223.1"/>
    <property type="molecule type" value="Genomic_DNA"/>
</dbReference>
<dbReference type="AlphaFoldDB" id="A0A5J4V9N8"/>
<evidence type="ECO:0000313" key="2">
    <source>
        <dbReference type="Proteomes" id="UP000324800"/>
    </source>
</evidence>
<reference evidence="1 2" key="1">
    <citation type="submission" date="2019-03" db="EMBL/GenBank/DDBJ databases">
        <title>Single cell metagenomics reveals metabolic interactions within the superorganism composed of flagellate Streblomastix strix and complex community of Bacteroidetes bacteria on its surface.</title>
        <authorList>
            <person name="Treitli S.C."/>
            <person name="Kolisko M."/>
            <person name="Husnik F."/>
            <person name="Keeling P."/>
            <person name="Hampl V."/>
        </authorList>
    </citation>
    <scope>NUCLEOTIDE SEQUENCE [LARGE SCALE GENOMIC DNA]</scope>
    <source>
        <strain evidence="1">ST1C</strain>
    </source>
</reference>
<evidence type="ECO:0000313" key="1">
    <source>
        <dbReference type="EMBL" id="KAA6379223.1"/>
    </source>
</evidence>
<organism evidence="1 2">
    <name type="scientific">Streblomastix strix</name>
    <dbReference type="NCBI Taxonomy" id="222440"/>
    <lineage>
        <taxon>Eukaryota</taxon>
        <taxon>Metamonada</taxon>
        <taxon>Preaxostyla</taxon>
        <taxon>Oxymonadida</taxon>
        <taxon>Streblomastigidae</taxon>
        <taxon>Streblomastix</taxon>
    </lineage>
</organism>